<dbReference type="OrthoDB" id="4217619at2759"/>
<dbReference type="InterPro" id="IPR009003">
    <property type="entry name" value="Peptidase_S1_PA"/>
</dbReference>
<dbReference type="InterPro" id="IPR051201">
    <property type="entry name" value="Chloro_Bact_Ser_Proteases"/>
</dbReference>
<feature type="region of interest" description="Disordered" evidence="4">
    <location>
        <begin position="173"/>
        <end position="389"/>
    </location>
</feature>
<name>A0A812PMS4_9DINO</name>
<comment type="similarity">
    <text evidence="1">Belongs to the peptidase S1C family.</text>
</comment>
<gene>
    <name evidence="6" type="primary">DEGP1</name>
    <name evidence="6" type="ORF">SNAT2548_LOCUS19186</name>
</gene>
<organism evidence="6 7">
    <name type="scientific">Symbiodinium natans</name>
    <dbReference type="NCBI Taxonomy" id="878477"/>
    <lineage>
        <taxon>Eukaryota</taxon>
        <taxon>Sar</taxon>
        <taxon>Alveolata</taxon>
        <taxon>Dinophyceae</taxon>
        <taxon>Suessiales</taxon>
        <taxon>Symbiodiniaceae</taxon>
        <taxon>Symbiodinium</taxon>
    </lineage>
</organism>
<evidence type="ECO:0000313" key="6">
    <source>
        <dbReference type="EMBL" id="CAE7358695.1"/>
    </source>
</evidence>
<dbReference type="GO" id="GO:0004252">
    <property type="term" value="F:serine-type endopeptidase activity"/>
    <property type="evidence" value="ECO:0007669"/>
    <property type="project" value="InterPro"/>
</dbReference>
<dbReference type="GO" id="GO:0006508">
    <property type="term" value="P:proteolysis"/>
    <property type="evidence" value="ECO:0007669"/>
    <property type="project" value="UniProtKB-KW"/>
</dbReference>
<accession>A0A812PMS4</accession>
<comment type="caution">
    <text evidence="6">The sequence shown here is derived from an EMBL/GenBank/DDBJ whole genome shotgun (WGS) entry which is preliminary data.</text>
</comment>
<dbReference type="Gene3D" id="2.30.42.10">
    <property type="match status" value="1"/>
</dbReference>
<feature type="compositionally biased region" description="Basic and acidic residues" evidence="4">
    <location>
        <begin position="173"/>
        <end position="188"/>
    </location>
</feature>
<evidence type="ECO:0000313" key="7">
    <source>
        <dbReference type="Proteomes" id="UP000604046"/>
    </source>
</evidence>
<dbReference type="Gene3D" id="2.40.10.120">
    <property type="match status" value="1"/>
</dbReference>
<dbReference type="InterPro" id="IPR001940">
    <property type="entry name" value="Peptidase_S1C"/>
</dbReference>
<reference evidence="6" key="1">
    <citation type="submission" date="2021-02" db="EMBL/GenBank/DDBJ databases">
        <authorList>
            <person name="Dougan E. K."/>
            <person name="Rhodes N."/>
            <person name="Thang M."/>
            <person name="Chan C."/>
        </authorList>
    </citation>
    <scope>NUCLEOTIDE SEQUENCE</scope>
</reference>
<dbReference type="PROSITE" id="PS50106">
    <property type="entry name" value="PDZ"/>
    <property type="match status" value="1"/>
</dbReference>
<keyword evidence="7" id="KW-1185">Reference proteome</keyword>
<dbReference type="InterPro" id="IPR036034">
    <property type="entry name" value="PDZ_sf"/>
</dbReference>
<evidence type="ECO:0000256" key="4">
    <source>
        <dbReference type="SAM" id="MobiDB-lite"/>
    </source>
</evidence>
<feature type="compositionally biased region" description="Basic residues" evidence="4">
    <location>
        <begin position="292"/>
        <end position="301"/>
    </location>
</feature>
<keyword evidence="3" id="KW-0378">Hydrolase</keyword>
<feature type="region of interest" description="Disordered" evidence="4">
    <location>
        <begin position="1"/>
        <end position="54"/>
    </location>
</feature>
<evidence type="ECO:0000259" key="5">
    <source>
        <dbReference type="PROSITE" id="PS50106"/>
    </source>
</evidence>
<sequence>MTKSRVGRRPDGPEDANPMNRRLPAEVVSRRKGNEQRVGPGKGAKEEAAPSNVPTDLKQVLAMKPDARVKWLARAVQQAHPQDGRLAPKSIYDIIAHAKFANDVSEKSGQRMYRVVHANLSLFSTRQQKFLEKECALAKQFAASAFSAAQAEDEDKTAAAMEDMMARCRAFVRERQSERGERNDKEGNEEGEQDEAEAAAEPADLQTHAEPLEPSEPRTEDAKVVTAEAAVPAREASKSRSDGGDQDHSQVPAVEHSEPQEEKSPVKVKGITEKIAEAAKAEDAKEREAKAKKDKVKGKIKGKSDKNGYKDKDAASVEDKPKSKAKTREKDRKSRSGRKKHGRHSAASSSGSNRDRSKSRSRSHRRDAKRKVKGKSNHSDHSSDSARTVSEMKGCGSIVMSSMYVPVTCCAFEREREQAFCTDWVFFYSKGLRPGTGNETQEKYLKLQISMRGRQFQDGETNVQYSILQTKKEAQSTRLISCVALLFAACSACSMYVLLRNSDSHAEFPEGTEVIRPGWAWTTVPAVVREEASMESTKVAVIPAKTRVLVSELRGVRARIAEPIEGWISCVSDGRQIVTLKEVDEELNALREKLLGQQKVQRQVDAALKKRKETKGVPQPQPRKKAAEQVTGEAHATALQEKDFMEEPDQLLRRHFLVPLLELWSAWQGGAPAWALSNDEQLVTSLFERVTPGVVSIAREPPPKDTLGEKPSAGIAGSGFVWDQKHVVTNYHVINELQTPYVTFLLKDGSGSKRLSYQAQIVGYDATSDVAVLKVGSRDGIKPDTPKGLMQPLNRGRSDRLLVGQNVFAFGNPFGLEHSLSRGIISGVSRRLEGAGGRPISGVIQTDASINPGNSGGPLLNSDGEVIGVNTAILSGSGMFAGVGLAIPIDTVYKNVESIISKGFVKRPLLGIVFAPDVMDQELQLNGIMVMKVVPDGPAANAGVRAMRGGRLGDVVIAMDGKRVSTTDDLFGMLEQRAPGDTVKLTVQRAGADVDSEKPEELDLPIKLGQAAE</sequence>
<evidence type="ECO:0000256" key="2">
    <source>
        <dbReference type="ARBA" id="ARBA00022670"/>
    </source>
</evidence>
<dbReference type="Proteomes" id="UP000604046">
    <property type="component" value="Unassembled WGS sequence"/>
</dbReference>
<dbReference type="Pfam" id="PF13180">
    <property type="entry name" value="PDZ_2"/>
    <property type="match status" value="1"/>
</dbReference>
<evidence type="ECO:0000256" key="3">
    <source>
        <dbReference type="ARBA" id="ARBA00022801"/>
    </source>
</evidence>
<dbReference type="AlphaFoldDB" id="A0A812PMS4"/>
<dbReference type="Pfam" id="PF13365">
    <property type="entry name" value="Trypsin_2"/>
    <property type="match status" value="1"/>
</dbReference>
<feature type="compositionally biased region" description="Basic residues" evidence="4">
    <location>
        <begin position="359"/>
        <end position="376"/>
    </location>
</feature>
<dbReference type="SUPFAM" id="SSF50494">
    <property type="entry name" value="Trypsin-like serine proteases"/>
    <property type="match status" value="1"/>
</dbReference>
<evidence type="ECO:0000256" key="1">
    <source>
        <dbReference type="ARBA" id="ARBA00010541"/>
    </source>
</evidence>
<dbReference type="PANTHER" id="PTHR43343:SF3">
    <property type="entry name" value="PROTEASE DO-LIKE 8, CHLOROPLASTIC"/>
    <property type="match status" value="1"/>
</dbReference>
<keyword evidence="2" id="KW-0645">Protease</keyword>
<protein>
    <submittedName>
        <fullName evidence="6">DEGP1 protein</fullName>
    </submittedName>
</protein>
<dbReference type="InterPro" id="IPR001478">
    <property type="entry name" value="PDZ"/>
</dbReference>
<feature type="compositionally biased region" description="Basic residues" evidence="4">
    <location>
        <begin position="335"/>
        <end position="344"/>
    </location>
</feature>
<feature type="compositionally biased region" description="Basic and acidic residues" evidence="4">
    <location>
        <begin position="255"/>
        <end position="291"/>
    </location>
</feature>
<feature type="compositionally biased region" description="Acidic residues" evidence="4">
    <location>
        <begin position="189"/>
        <end position="198"/>
    </location>
</feature>
<feature type="domain" description="PDZ" evidence="5">
    <location>
        <begin position="901"/>
        <end position="991"/>
    </location>
</feature>
<dbReference type="PANTHER" id="PTHR43343">
    <property type="entry name" value="PEPTIDASE S12"/>
    <property type="match status" value="1"/>
</dbReference>
<feature type="compositionally biased region" description="Basic and acidic residues" evidence="4">
    <location>
        <begin position="235"/>
        <end position="248"/>
    </location>
</feature>
<proteinExistence type="inferred from homology"/>
<dbReference type="EMBL" id="CAJNDS010002169">
    <property type="protein sequence ID" value="CAE7358695.1"/>
    <property type="molecule type" value="Genomic_DNA"/>
</dbReference>
<dbReference type="SUPFAM" id="SSF50156">
    <property type="entry name" value="PDZ domain-like"/>
    <property type="match status" value="1"/>
</dbReference>
<feature type="compositionally biased region" description="Basic and acidic residues" evidence="4">
    <location>
        <begin position="302"/>
        <end position="334"/>
    </location>
</feature>
<feature type="region of interest" description="Disordered" evidence="4">
    <location>
        <begin position="991"/>
        <end position="1013"/>
    </location>
</feature>
<dbReference type="PRINTS" id="PR00834">
    <property type="entry name" value="PROTEASES2C"/>
</dbReference>
<dbReference type="SMART" id="SM00228">
    <property type="entry name" value="PDZ"/>
    <property type="match status" value="1"/>
</dbReference>